<feature type="domain" description="Zinc finger CGNR" evidence="1">
    <location>
        <begin position="171"/>
        <end position="216"/>
    </location>
</feature>
<dbReference type="InterPro" id="IPR010852">
    <property type="entry name" value="ABATE"/>
</dbReference>
<gene>
    <name evidence="2" type="ORF">D7318_26635</name>
</gene>
<accession>A0ABX9QZA8</accession>
<dbReference type="PANTHER" id="PTHR35525">
    <property type="entry name" value="BLL6575 PROTEIN"/>
    <property type="match status" value="1"/>
</dbReference>
<dbReference type="InterPro" id="IPR021005">
    <property type="entry name" value="Znf_CGNR"/>
</dbReference>
<evidence type="ECO:0000313" key="2">
    <source>
        <dbReference type="EMBL" id="RKN15850.1"/>
    </source>
</evidence>
<protein>
    <recommendedName>
        <fullName evidence="1">Zinc finger CGNR domain-containing protein</fullName>
    </recommendedName>
</protein>
<keyword evidence="3" id="KW-1185">Reference proteome</keyword>
<evidence type="ECO:0000313" key="3">
    <source>
        <dbReference type="Proteomes" id="UP000268652"/>
    </source>
</evidence>
<dbReference type="Proteomes" id="UP000268652">
    <property type="component" value="Unassembled WGS sequence"/>
</dbReference>
<name>A0ABX9QZA8_9ACTN</name>
<dbReference type="Pfam" id="PF07336">
    <property type="entry name" value="ABATE"/>
    <property type="match status" value="1"/>
</dbReference>
<sequence length="230" mass="23942">MDGSFGRVDISELPLVGGHAALDLVNTLERGVPAPGADPRDHLSDPAALLVWARRAGLVDAAEGEAVAGAWEGDPGVAWAALAAVRDVRESLHVGLLATAGLAPVDEAALSAALDRLHCRWVAAAGRSALERVARGAAAVRLVVGVAPAMLVPDRAADSALDVLRTADVARLRRCPLEGGGCGWVFLDRSRNGSRKWCRMADCGTEVKARRLTERRRAARAGRGEGAADG</sequence>
<dbReference type="InterPro" id="IPR023286">
    <property type="entry name" value="ABATE_dom_sf"/>
</dbReference>
<proteinExistence type="predicted"/>
<dbReference type="EMBL" id="RBDY01000030">
    <property type="protein sequence ID" value="RKN15850.1"/>
    <property type="molecule type" value="Genomic_DNA"/>
</dbReference>
<dbReference type="Gene3D" id="1.10.3300.10">
    <property type="entry name" value="Jann2411-like domain"/>
    <property type="match status" value="1"/>
</dbReference>
<dbReference type="SUPFAM" id="SSF160904">
    <property type="entry name" value="Jann2411-like"/>
    <property type="match status" value="1"/>
</dbReference>
<organism evidence="2 3">
    <name type="scientific">Streptomyces radicis</name>
    <dbReference type="NCBI Taxonomy" id="1750517"/>
    <lineage>
        <taxon>Bacteria</taxon>
        <taxon>Bacillati</taxon>
        <taxon>Actinomycetota</taxon>
        <taxon>Actinomycetes</taxon>
        <taxon>Kitasatosporales</taxon>
        <taxon>Streptomycetaceae</taxon>
        <taxon>Streptomyces</taxon>
    </lineage>
</organism>
<dbReference type="PANTHER" id="PTHR35525:SF3">
    <property type="entry name" value="BLL6575 PROTEIN"/>
    <property type="match status" value="1"/>
</dbReference>
<dbReference type="Pfam" id="PF11706">
    <property type="entry name" value="zf-CGNR"/>
    <property type="match status" value="1"/>
</dbReference>
<comment type="caution">
    <text evidence="2">The sequence shown here is derived from an EMBL/GenBank/DDBJ whole genome shotgun (WGS) entry which is preliminary data.</text>
</comment>
<reference evidence="2 3" key="1">
    <citation type="submission" date="2018-09" db="EMBL/GenBank/DDBJ databases">
        <title>Streptomyces sp. nov. DS1-2, an endophytic actinomycete isolated from roots of Dendrobium scabrilingue.</title>
        <authorList>
            <person name="Kuncharoen N."/>
            <person name="Kudo T."/>
            <person name="Ohkuma M."/>
            <person name="Yuki M."/>
            <person name="Tanasupawat S."/>
        </authorList>
    </citation>
    <scope>NUCLEOTIDE SEQUENCE [LARGE SCALE GENOMIC DNA]</scope>
    <source>
        <strain evidence="2 3">DS1-2</strain>
    </source>
</reference>
<evidence type="ECO:0000259" key="1">
    <source>
        <dbReference type="Pfam" id="PF11706"/>
    </source>
</evidence>